<name>V6KTM2_STRRC</name>
<dbReference type="AlphaFoldDB" id="V6KTM2"/>
<keyword evidence="2" id="KW-1185">Reference proteome</keyword>
<organism evidence="1 2">
    <name type="scientific">Streptomyces roseochromogenus subsp. oscitans DS 12.976</name>
    <dbReference type="NCBI Taxonomy" id="1352936"/>
    <lineage>
        <taxon>Bacteria</taxon>
        <taxon>Bacillati</taxon>
        <taxon>Actinomycetota</taxon>
        <taxon>Actinomycetes</taxon>
        <taxon>Kitasatosporales</taxon>
        <taxon>Streptomycetaceae</taxon>
        <taxon>Streptomyces</taxon>
    </lineage>
</organism>
<reference evidence="1 2" key="1">
    <citation type="journal article" date="2014" name="Genome Announc.">
        <title>Draft Genome Sequence of Streptomyces roseochromogenes subsp. oscitans DS 12.976, Producer of the Aminocoumarin Antibiotic Clorobiocin.</title>
        <authorList>
            <person name="Ruckert C."/>
            <person name="Kalinowski J."/>
            <person name="Heide L."/>
            <person name="Apel A.K."/>
        </authorList>
    </citation>
    <scope>NUCLEOTIDE SEQUENCE [LARGE SCALE GENOMIC DNA]</scope>
    <source>
        <strain evidence="1 2">DS 12.976</strain>
    </source>
</reference>
<dbReference type="Proteomes" id="UP000017984">
    <property type="component" value="Chromosome"/>
</dbReference>
<dbReference type="EMBL" id="AWQX01000050">
    <property type="protein sequence ID" value="EST35487.1"/>
    <property type="molecule type" value="Genomic_DNA"/>
</dbReference>
<evidence type="ECO:0000313" key="2">
    <source>
        <dbReference type="Proteomes" id="UP000017984"/>
    </source>
</evidence>
<protein>
    <submittedName>
        <fullName evidence="1">Uncharacterized protein</fullName>
    </submittedName>
</protein>
<proteinExistence type="predicted"/>
<comment type="caution">
    <text evidence="1">The sequence shown here is derived from an EMBL/GenBank/DDBJ whole genome shotgun (WGS) entry which is preliminary data.</text>
</comment>
<gene>
    <name evidence="1" type="ORF">M878_05350</name>
</gene>
<sequence>MRPPSRTFWVSASTQTNEYGPASRGRLRKAVTCSSRCLAIALTWDFDSCVTPRDSASFSTRRVETPSR</sequence>
<accession>V6KTM2</accession>
<evidence type="ECO:0000313" key="1">
    <source>
        <dbReference type="EMBL" id="EST35487.1"/>
    </source>
</evidence>
<dbReference type="HOGENOM" id="CLU_2792342_0_0_11"/>